<comment type="caution">
    <text evidence="1">The sequence shown here is derived from an EMBL/GenBank/DDBJ whole genome shotgun (WGS) entry which is preliminary data.</text>
</comment>
<dbReference type="EMBL" id="JAMKFB020000008">
    <property type="protein sequence ID" value="KAL0187419.1"/>
    <property type="molecule type" value="Genomic_DNA"/>
</dbReference>
<dbReference type="AlphaFoldDB" id="A0ABD0QMG8"/>
<gene>
    <name evidence="1" type="ORF">M9458_019089</name>
</gene>
<sequence length="54" mass="5920">MYLQENIRSVTVVGALVAASSDLSFNAEGYTFVLLNDVFTAANGVYTKKKLEME</sequence>
<evidence type="ECO:0000313" key="2">
    <source>
        <dbReference type="Proteomes" id="UP001529510"/>
    </source>
</evidence>
<evidence type="ECO:0000313" key="1">
    <source>
        <dbReference type="EMBL" id="KAL0187419.1"/>
    </source>
</evidence>
<keyword evidence="2" id="KW-1185">Reference proteome</keyword>
<reference evidence="1 2" key="1">
    <citation type="submission" date="2024-05" db="EMBL/GenBank/DDBJ databases">
        <title>Genome sequencing and assembly of Indian major carp, Cirrhinus mrigala (Hamilton, 1822).</title>
        <authorList>
            <person name="Mohindra V."/>
            <person name="Chowdhury L.M."/>
            <person name="Lal K."/>
            <person name="Jena J.K."/>
        </authorList>
    </citation>
    <scope>NUCLEOTIDE SEQUENCE [LARGE SCALE GENOMIC DNA]</scope>
    <source>
        <strain evidence="1">CM1030</strain>
        <tissue evidence="1">Blood</tissue>
    </source>
</reference>
<feature type="non-terminal residue" evidence="1">
    <location>
        <position position="54"/>
    </location>
</feature>
<proteinExistence type="predicted"/>
<protein>
    <submittedName>
        <fullName evidence="1">Uncharacterized protein</fullName>
    </submittedName>
</protein>
<dbReference type="Proteomes" id="UP001529510">
    <property type="component" value="Unassembled WGS sequence"/>
</dbReference>
<organism evidence="1 2">
    <name type="scientific">Cirrhinus mrigala</name>
    <name type="common">Mrigala</name>
    <dbReference type="NCBI Taxonomy" id="683832"/>
    <lineage>
        <taxon>Eukaryota</taxon>
        <taxon>Metazoa</taxon>
        <taxon>Chordata</taxon>
        <taxon>Craniata</taxon>
        <taxon>Vertebrata</taxon>
        <taxon>Euteleostomi</taxon>
        <taxon>Actinopterygii</taxon>
        <taxon>Neopterygii</taxon>
        <taxon>Teleostei</taxon>
        <taxon>Ostariophysi</taxon>
        <taxon>Cypriniformes</taxon>
        <taxon>Cyprinidae</taxon>
        <taxon>Labeoninae</taxon>
        <taxon>Labeonini</taxon>
        <taxon>Cirrhinus</taxon>
    </lineage>
</organism>
<name>A0ABD0QMG8_CIRMR</name>
<accession>A0ABD0QMG8</accession>